<dbReference type="PANTHER" id="PTHR13200">
    <property type="entry name" value="EEF1A LYSINE METHYLTRANSFERASE 1"/>
    <property type="match status" value="1"/>
</dbReference>
<dbReference type="OrthoDB" id="206354at2759"/>
<keyword evidence="2 5" id="KW-0963">Cytoplasm</keyword>
<dbReference type="GO" id="GO:0005737">
    <property type="term" value="C:cytoplasm"/>
    <property type="evidence" value="ECO:0007669"/>
    <property type="project" value="UniProtKB-SubCell"/>
</dbReference>
<dbReference type="InterPro" id="IPR019369">
    <property type="entry name" value="Efm5/EEF1AKMT1"/>
</dbReference>
<dbReference type="KEGG" id="smo:SELMODRAFT_236333"/>
<dbReference type="GO" id="GO:0032259">
    <property type="term" value="P:methylation"/>
    <property type="evidence" value="ECO:0007669"/>
    <property type="project" value="UniProtKB-KW"/>
</dbReference>
<dbReference type="AlphaFoldDB" id="D8T7P4"/>
<dbReference type="InParanoid" id="D8T7P4"/>
<dbReference type="FunCoup" id="D8T7P4">
    <property type="interactions" value="3369"/>
</dbReference>
<evidence type="ECO:0000256" key="1">
    <source>
        <dbReference type="ARBA" id="ARBA00004496"/>
    </source>
</evidence>
<evidence type="ECO:0000256" key="5">
    <source>
        <dbReference type="HAMAP-Rule" id="MF_03187"/>
    </source>
</evidence>
<keyword evidence="7" id="KW-1185">Reference proteome</keyword>
<dbReference type="Pfam" id="PF10237">
    <property type="entry name" value="N6-adenineMlase"/>
    <property type="match status" value="1"/>
</dbReference>
<dbReference type="HOGENOM" id="CLU_074410_2_0_1"/>
<dbReference type="eggNOG" id="KOG3350">
    <property type="taxonomic scope" value="Eukaryota"/>
</dbReference>
<dbReference type="EMBL" id="GL377686">
    <property type="protein sequence ID" value="EFJ07374.1"/>
    <property type="molecule type" value="Genomic_DNA"/>
</dbReference>
<sequence length="219" mass="24926">MAGVEDDSPPALSAHALEALRDFMRERDCGGAGDGGEGSVGEDWGLSQFWYDDFTARIVAEEVVRVIGDAPERSVACIACPSLYTMLKKIYPGIRAHLFEYDRRFARHGSDFTYYDYNHPEDLPRHFEHRFYVVAADPPYLSEECLEKTTRAVQFLSEDHQKSPVLLLTGSVQQERAFFLLGVQPCGFRPAHKHKLGNEFKLYTNYDPGDNVRGWELKE</sequence>
<dbReference type="STRING" id="88036.D8T7P4"/>
<name>D8T7P4_SELML</name>
<dbReference type="InterPro" id="IPR041370">
    <property type="entry name" value="Mlase_EEF1AKMT1/ZCCHC4"/>
</dbReference>
<comment type="subcellular location">
    <subcellularLocation>
        <location evidence="1 5">Cytoplasm</location>
    </subcellularLocation>
</comment>
<dbReference type="Gramene" id="EFJ07374">
    <property type="protein sequence ID" value="EFJ07374"/>
    <property type="gene ID" value="SELMODRAFT_236333"/>
</dbReference>
<proteinExistence type="inferred from homology"/>
<dbReference type="HAMAP" id="MF_03187">
    <property type="entry name" value="Methyltr_EFM5"/>
    <property type="match status" value="1"/>
</dbReference>
<dbReference type="EC" id="2.1.1.-" evidence="5"/>
<accession>D8T7P4</accession>
<keyword evidence="4 5" id="KW-0808">Transferase</keyword>
<dbReference type="GO" id="GO:0016279">
    <property type="term" value="F:protein-lysine N-methyltransferase activity"/>
    <property type="evidence" value="ECO:0007669"/>
    <property type="project" value="UniProtKB-UniRule"/>
</dbReference>
<dbReference type="Proteomes" id="UP000001514">
    <property type="component" value="Unassembled WGS sequence"/>
</dbReference>
<reference evidence="6 7" key="1">
    <citation type="journal article" date="2011" name="Science">
        <title>The Selaginella genome identifies genetic changes associated with the evolution of vascular plants.</title>
        <authorList>
            <person name="Banks J.A."/>
            <person name="Nishiyama T."/>
            <person name="Hasebe M."/>
            <person name="Bowman J.L."/>
            <person name="Gribskov M."/>
            <person name="dePamphilis C."/>
            <person name="Albert V.A."/>
            <person name="Aono N."/>
            <person name="Aoyama T."/>
            <person name="Ambrose B.A."/>
            <person name="Ashton N.W."/>
            <person name="Axtell M.J."/>
            <person name="Barker E."/>
            <person name="Barker M.S."/>
            <person name="Bennetzen J.L."/>
            <person name="Bonawitz N.D."/>
            <person name="Chapple C."/>
            <person name="Cheng C."/>
            <person name="Correa L.G."/>
            <person name="Dacre M."/>
            <person name="DeBarry J."/>
            <person name="Dreyer I."/>
            <person name="Elias M."/>
            <person name="Engstrom E.M."/>
            <person name="Estelle M."/>
            <person name="Feng L."/>
            <person name="Finet C."/>
            <person name="Floyd S.K."/>
            <person name="Frommer W.B."/>
            <person name="Fujita T."/>
            <person name="Gramzow L."/>
            <person name="Gutensohn M."/>
            <person name="Harholt J."/>
            <person name="Hattori M."/>
            <person name="Heyl A."/>
            <person name="Hirai T."/>
            <person name="Hiwatashi Y."/>
            <person name="Ishikawa M."/>
            <person name="Iwata M."/>
            <person name="Karol K.G."/>
            <person name="Koehler B."/>
            <person name="Kolukisaoglu U."/>
            <person name="Kubo M."/>
            <person name="Kurata T."/>
            <person name="Lalonde S."/>
            <person name="Li K."/>
            <person name="Li Y."/>
            <person name="Litt A."/>
            <person name="Lyons E."/>
            <person name="Manning G."/>
            <person name="Maruyama T."/>
            <person name="Michael T.P."/>
            <person name="Mikami K."/>
            <person name="Miyazaki S."/>
            <person name="Morinaga S."/>
            <person name="Murata T."/>
            <person name="Mueller-Roeber B."/>
            <person name="Nelson D.R."/>
            <person name="Obara M."/>
            <person name="Oguri Y."/>
            <person name="Olmstead R.G."/>
            <person name="Onodera N."/>
            <person name="Petersen B.L."/>
            <person name="Pils B."/>
            <person name="Prigge M."/>
            <person name="Rensing S.A."/>
            <person name="Riano-Pachon D.M."/>
            <person name="Roberts A.W."/>
            <person name="Sato Y."/>
            <person name="Scheller H.V."/>
            <person name="Schulz B."/>
            <person name="Schulz C."/>
            <person name="Shakirov E.V."/>
            <person name="Shibagaki N."/>
            <person name="Shinohara N."/>
            <person name="Shippen D.E."/>
            <person name="Soerensen I."/>
            <person name="Sotooka R."/>
            <person name="Sugimoto N."/>
            <person name="Sugita M."/>
            <person name="Sumikawa N."/>
            <person name="Tanurdzic M."/>
            <person name="Theissen G."/>
            <person name="Ulvskov P."/>
            <person name="Wakazuki S."/>
            <person name="Weng J.K."/>
            <person name="Willats W.W."/>
            <person name="Wipf D."/>
            <person name="Wolf P.G."/>
            <person name="Yang L."/>
            <person name="Zimmer A.D."/>
            <person name="Zhu Q."/>
            <person name="Mitros T."/>
            <person name="Hellsten U."/>
            <person name="Loque D."/>
            <person name="Otillar R."/>
            <person name="Salamov A."/>
            <person name="Schmutz J."/>
            <person name="Shapiro H."/>
            <person name="Lindquist E."/>
            <person name="Lucas S."/>
            <person name="Rokhsar D."/>
            <person name="Grigoriev I.V."/>
        </authorList>
    </citation>
    <scope>NUCLEOTIDE SEQUENCE [LARGE SCALE GENOMIC DNA]</scope>
</reference>
<evidence type="ECO:0000313" key="7">
    <source>
        <dbReference type="Proteomes" id="UP000001514"/>
    </source>
</evidence>
<comment type="similarity">
    <text evidence="5">Belongs to the class I-like SAM-binding methyltransferase superfamily. EFM5 family.</text>
</comment>
<organism evidence="7">
    <name type="scientific">Selaginella moellendorffii</name>
    <name type="common">Spikemoss</name>
    <dbReference type="NCBI Taxonomy" id="88036"/>
    <lineage>
        <taxon>Eukaryota</taxon>
        <taxon>Viridiplantae</taxon>
        <taxon>Streptophyta</taxon>
        <taxon>Embryophyta</taxon>
        <taxon>Tracheophyta</taxon>
        <taxon>Lycopodiopsida</taxon>
        <taxon>Selaginellales</taxon>
        <taxon>Selaginellaceae</taxon>
        <taxon>Selaginella</taxon>
    </lineage>
</organism>
<dbReference type="PANTHER" id="PTHR13200:SF0">
    <property type="entry name" value="EEF1A LYSINE METHYLTRANSFERASE 1"/>
    <property type="match status" value="1"/>
</dbReference>
<protein>
    <recommendedName>
        <fullName evidence="5">Protein-lysine N-methyltransferase SELMODRAFT_236333</fullName>
        <ecNumber evidence="5">2.1.1.-</ecNumber>
    </recommendedName>
</protein>
<evidence type="ECO:0000256" key="3">
    <source>
        <dbReference type="ARBA" id="ARBA00022603"/>
    </source>
</evidence>
<evidence type="ECO:0000313" key="6">
    <source>
        <dbReference type="EMBL" id="EFJ07374.1"/>
    </source>
</evidence>
<keyword evidence="3 5" id="KW-0489">Methyltransferase</keyword>
<evidence type="ECO:0000256" key="4">
    <source>
        <dbReference type="ARBA" id="ARBA00022679"/>
    </source>
</evidence>
<comment type="function">
    <text evidence="5">S-adenosyl-L-methionine-dependent protein-lysine N-methyltransferase that methylates elongation factor 1-alpha.</text>
</comment>
<gene>
    <name evidence="6" type="ORF">SELMODRAFT_236333</name>
</gene>
<dbReference type="OMA" id="CNFRPEH"/>
<evidence type="ECO:0000256" key="2">
    <source>
        <dbReference type="ARBA" id="ARBA00022490"/>
    </source>
</evidence>